<evidence type="ECO:0000313" key="3">
    <source>
        <dbReference type="Proteomes" id="UP000784294"/>
    </source>
</evidence>
<dbReference type="AlphaFoldDB" id="A0A448X8E9"/>
<dbReference type="Proteomes" id="UP000784294">
    <property type="component" value="Unassembled WGS sequence"/>
</dbReference>
<reference evidence="2" key="1">
    <citation type="submission" date="2018-11" db="EMBL/GenBank/DDBJ databases">
        <authorList>
            <consortium name="Pathogen Informatics"/>
        </authorList>
    </citation>
    <scope>NUCLEOTIDE SEQUENCE</scope>
</reference>
<feature type="non-terminal residue" evidence="2">
    <location>
        <position position="165"/>
    </location>
</feature>
<protein>
    <submittedName>
        <fullName evidence="2">Uncharacterized protein</fullName>
    </submittedName>
</protein>
<comment type="caution">
    <text evidence="2">The sequence shown here is derived from an EMBL/GenBank/DDBJ whole genome shotgun (WGS) entry which is preliminary data.</text>
</comment>
<feature type="compositionally biased region" description="Basic and acidic residues" evidence="1">
    <location>
        <begin position="23"/>
        <end position="35"/>
    </location>
</feature>
<feature type="region of interest" description="Disordered" evidence="1">
    <location>
        <begin position="15"/>
        <end position="74"/>
    </location>
</feature>
<evidence type="ECO:0000313" key="2">
    <source>
        <dbReference type="EMBL" id="VEL30753.1"/>
    </source>
</evidence>
<evidence type="ECO:0000256" key="1">
    <source>
        <dbReference type="SAM" id="MobiDB-lite"/>
    </source>
</evidence>
<keyword evidence="3" id="KW-1185">Reference proteome</keyword>
<dbReference type="EMBL" id="CAAALY010115169">
    <property type="protein sequence ID" value="VEL30753.1"/>
    <property type="molecule type" value="Genomic_DNA"/>
</dbReference>
<proteinExistence type="predicted"/>
<sequence length="165" mass="19012">MPQHYYLPYLSQTESCDSSIDQPTERRKPRWHEASNRSLHQGSELGFQTMPVSLPDSQRPKRPQCHQKNDQIEPDSIRLASDHSSMITSFCLADAKLEPVTTWLSRTRQCVANQSVNISTASRLADNAATEPRRSRLRRGERRENNEGIYLPFWMSCQVTLVVIR</sequence>
<organism evidence="2 3">
    <name type="scientific">Protopolystoma xenopodis</name>
    <dbReference type="NCBI Taxonomy" id="117903"/>
    <lineage>
        <taxon>Eukaryota</taxon>
        <taxon>Metazoa</taxon>
        <taxon>Spiralia</taxon>
        <taxon>Lophotrochozoa</taxon>
        <taxon>Platyhelminthes</taxon>
        <taxon>Monogenea</taxon>
        <taxon>Polyopisthocotylea</taxon>
        <taxon>Polystomatidea</taxon>
        <taxon>Polystomatidae</taxon>
        <taxon>Protopolystoma</taxon>
    </lineage>
</organism>
<gene>
    <name evidence="2" type="ORF">PXEA_LOCUS24193</name>
</gene>
<name>A0A448X8E9_9PLAT</name>
<accession>A0A448X8E9</accession>